<proteinExistence type="predicted"/>
<reference evidence="9" key="1">
    <citation type="submission" date="2021-02" db="EMBL/GenBank/DDBJ databases">
        <authorList>
            <person name="Nowell W R."/>
        </authorList>
    </citation>
    <scope>NUCLEOTIDE SEQUENCE</scope>
</reference>
<name>A0A820NUQ2_9BILA</name>
<comment type="caution">
    <text evidence="9">The sequence shown here is derived from an EMBL/GenBank/DDBJ whole genome shotgun (WGS) entry which is preliminary data.</text>
</comment>
<dbReference type="GO" id="GO:0035673">
    <property type="term" value="F:oligopeptide transmembrane transporter activity"/>
    <property type="evidence" value="ECO:0007669"/>
    <property type="project" value="InterPro"/>
</dbReference>
<dbReference type="GO" id="GO:0015031">
    <property type="term" value="P:protein transport"/>
    <property type="evidence" value="ECO:0007669"/>
    <property type="project" value="UniProtKB-KW"/>
</dbReference>
<evidence type="ECO:0000256" key="2">
    <source>
        <dbReference type="ARBA" id="ARBA00022448"/>
    </source>
</evidence>
<protein>
    <submittedName>
        <fullName evidence="9">Uncharacterized protein</fullName>
    </submittedName>
</protein>
<evidence type="ECO:0000256" key="5">
    <source>
        <dbReference type="ARBA" id="ARBA00022927"/>
    </source>
</evidence>
<accession>A0A820NUQ2</accession>
<evidence type="ECO:0000256" key="4">
    <source>
        <dbReference type="ARBA" id="ARBA00022856"/>
    </source>
</evidence>
<feature type="transmembrane region" description="Helical" evidence="8">
    <location>
        <begin position="9"/>
        <end position="29"/>
    </location>
</feature>
<evidence type="ECO:0000313" key="10">
    <source>
        <dbReference type="Proteomes" id="UP000663881"/>
    </source>
</evidence>
<keyword evidence="6 8" id="KW-1133">Transmembrane helix</keyword>
<gene>
    <name evidence="9" type="ORF">OKA104_LOCUS51152</name>
</gene>
<dbReference type="Pfam" id="PF03169">
    <property type="entry name" value="OPT"/>
    <property type="match status" value="1"/>
</dbReference>
<comment type="subcellular location">
    <subcellularLocation>
        <location evidence="1">Membrane</location>
        <topology evidence="1">Multi-pass membrane protein</topology>
    </subcellularLocation>
</comment>
<evidence type="ECO:0000256" key="6">
    <source>
        <dbReference type="ARBA" id="ARBA00022989"/>
    </source>
</evidence>
<keyword evidence="3 8" id="KW-0812">Transmembrane</keyword>
<keyword evidence="5" id="KW-0653">Protein transport</keyword>
<evidence type="ECO:0000256" key="1">
    <source>
        <dbReference type="ARBA" id="ARBA00004141"/>
    </source>
</evidence>
<feature type="non-terminal residue" evidence="9">
    <location>
        <position position="1"/>
    </location>
</feature>
<dbReference type="PANTHER" id="PTHR22601">
    <property type="entry name" value="ISP4 LIKE PROTEIN"/>
    <property type="match status" value="1"/>
</dbReference>
<feature type="transmembrane region" description="Helical" evidence="8">
    <location>
        <begin position="35"/>
        <end position="58"/>
    </location>
</feature>
<evidence type="ECO:0000313" key="9">
    <source>
        <dbReference type="EMBL" id="CAF4396377.1"/>
    </source>
</evidence>
<evidence type="ECO:0000256" key="3">
    <source>
        <dbReference type="ARBA" id="ARBA00022692"/>
    </source>
</evidence>
<sequence>MSHYKEAPAWWYYILFALAFGLAAIVCHFGDLMPWYFLFVAVAISFIFLLPTGIVAAVTNQSIGLNVITEFVAGVAIPGNPLANVTFKTYGYISQNQALLLISDLKLGHYMK</sequence>
<dbReference type="InterPro" id="IPR004813">
    <property type="entry name" value="OPT"/>
</dbReference>
<keyword evidence="2" id="KW-0813">Transport</keyword>
<evidence type="ECO:0000256" key="8">
    <source>
        <dbReference type="SAM" id="Phobius"/>
    </source>
</evidence>
<keyword evidence="4" id="KW-0571">Peptide transport</keyword>
<organism evidence="9 10">
    <name type="scientific">Adineta steineri</name>
    <dbReference type="NCBI Taxonomy" id="433720"/>
    <lineage>
        <taxon>Eukaryota</taxon>
        <taxon>Metazoa</taxon>
        <taxon>Spiralia</taxon>
        <taxon>Gnathifera</taxon>
        <taxon>Rotifera</taxon>
        <taxon>Eurotatoria</taxon>
        <taxon>Bdelloidea</taxon>
        <taxon>Adinetida</taxon>
        <taxon>Adinetidae</taxon>
        <taxon>Adineta</taxon>
    </lineage>
</organism>
<dbReference type="EMBL" id="CAJOAY010027151">
    <property type="protein sequence ID" value="CAF4396377.1"/>
    <property type="molecule type" value="Genomic_DNA"/>
</dbReference>
<dbReference type="InterPro" id="IPR004648">
    <property type="entry name" value="Oligpept_transpt"/>
</dbReference>
<keyword evidence="7 8" id="KW-0472">Membrane</keyword>
<dbReference type="AlphaFoldDB" id="A0A820NUQ2"/>
<evidence type="ECO:0000256" key="7">
    <source>
        <dbReference type="ARBA" id="ARBA00023136"/>
    </source>
</evidence>
<dbReference type="GO" id="GO:0016020">
    <property type="term" value="C:membrane"/>
    <property type="evidence" value="ECO:0007669"/>
    <property type="project" value="UniProtKB-SubCell"/>
</dbReference>
<dbReference type="Proteomes" id="UP000663881">
    <property type="component" value="Unassembled WGS sequence"/>
</dbReference>